<dbReference type="Proteomes" id="UP000585614">
    <property type="component" value="Unassembled WGS sequence"/>
</dbReference>
<feature type="signal peptide" evidence="1">
    <location>
        <begin position="1"/>
        <end position="24"/>
    </location>
</feature>
<evidence type="ECO:0000313" key="2">
    <source>
        <dbReference type="EMBL" id="KAF6298970.1"/>
    </source>
</evidence>
<organism evidence="2 3">
    <name type="scientific">Rhinolophus ferrumequinum</name>
    <name type="common">Greater horseshoe bat</name>
    <dbReference type="NCBI Taxonomy" id="59479"/>
    <lineage>
        <taxon>Eukaryota</taxon>
        <taxon>Metazoa</taxon>
        <taxon>Chordata</taxon>
        <taxon>Craniata</taxon>
        <taxon>Vertebrata</taxon>
        <taxon>Euteleostomi</taxon>
        <taxon>Mammalia</taxon>
        <taxon>Eutheria</taxon>
        <taxon>Laurasiatheria</taxon>
        <taxon>Chiroptera</taxon>
        <taxon>Yinpterochiroptera</taxon>
        <taxon>Rhinolophoidea</taxon>
        <taxon>Rhinolophidae</taxon>
        <taxon>Rhinolophinae</taxon>
        <taxon>Rhinolophus</taxon>
    </lineage>
</organism>
<dbReference type="AlphaFoldDB" id="A0A7J7TEU4"/>
<gene>
    <name evidence="2" type="ORF">mRhiFer1_008992</name>
</gene>
<name>A0A7J7TEU4_RHIFE</name>
<accession>A0A7J7TEU4</accession>
<reference evidence="2 3" key="1">
    <citation type="journal article" date="2020" name="Nature">
        <title>Six reference-quality genomes reveal evolution of bat adaptations.</title>
        <authorList>
            <person name="Jebb D."/>
            <person name="Huang Z."/>
            <person name="Pippel M."/>
            <person name="Hughes G.M."/>
            <person name="Lavrichenko K."/>
            <person name="Devanna P."/>
            <person name="Winkler S."/>
            <person name="Jermiin L.S."/>
            <person name="Skirmuntt E.C."/>
            <person name="Katzourakis A."/>
            <person name="Burkitt-Gray L."/>
            <person name="Ray D.A."/>
            <person name="Sullivan K.A.M."/>
            <person name="Roscito J.G."/>
            <person name="Kirilenko B.M."/>
            <person name="Davalos L.M."/>
            <person name="Corthals A.P."/>
            <person name="Power M.L."/>
            <person name="Jones G."/>
            <person name="Ransome R.D."/>
            <person name="Dechmann D.K.N."/>
            <person name="Locatelli A.G."/>
            <person name="Puechmaille S.J."/>
            <person name="Fedrigo O."/>
            <person name="Jarvis E.D."/>
            <person name="Hiller M."/>
            <person name="Vernes S.C."/>
            <person name="Myers E.W."/>
            <person name="Teeling E.C."/>
        </authorList>
    </citation>
    <scope>NUCLEOTIDE SEQUENCE [LARGE SCALE GENOMIC DNA]</scope>
    <source>
        <strain evidence="2">MRhiFer1</strain>
        <tissue evidence="2">Lung</tissue>
    </source>
</reference>
<proteinExistence type="predicted"/>
<evidence type="ECO:0000256" key="1">
    <source>
        <dbReference type="SAM" id="SignalP"/>
    </source>
</evidence>
<comment type="caution">
    <text evidence="2">The sequence shown here is derived from an EMBL/GenBank/DDBJ whole genome shotgun (WGS) entry which is preliminary data.</text>
</comment>
<evidence type="ECO:0008006" key="4">
    <source>
        <dbReference type="Google" id="ProtNLM"/>
    </source>
</evidence>
<protein>
    <recommendedName>
        <fullName evidence="4">Secreted protein</fullName>
    </recommendedName>
</protein>
<dbReference type="EMBL" id="JACAGC010000020">
    <property type="protein sequence ID" value="KAF6298970.1"/>
    <property type="molecule type" value="Genomic_DNA"/>
</dbReference>
<keyword evidence="1" id="KW-0732">Signal</keyword>
<evidence type="ECO:0000313" key="3">
    <source>
        <dbReference type="Proteomes" id="UP000585614"/>
    </source>
</evidence>
<sequence>MSMCGEPSATCSWWLALPLALCPAPPCPLRVGLCLYALPVLPQEVRAKAGPTLPPLPFLESGAALPVHLFLARNSHLWRAGGYFGAGWGLELCADSLLFRLRFILKGFPEPPPAAAVTVGLYGGGGRGVESSFYFTT</sequence>
<feature type="chain" id="PRO_5029840776" description="Secreted protein" evidence="1">
    <location>
        <begin position="25"/>
        <end position="137"/>
    </location>
</feature>